<dbReference type="Proteomes" id="UP000007880">
    <property type="component" value="Chromosome"/>
</dbReference>
<dbReference type="AlphaFoldDB" id="I0I524"/>
<keyword evidence="3" id="KW-1185">Reference proteome</keyword>
<keyword evidence="1" id="KW-1133">Transmembrane helix</keyword>
<sequence>MHMIAQRNNRWMIRISFIAVLLMGLLGFGYAVFVWLPMFDAFDLSAFTEGGDWVDWVASVGEQGIQLFLGVASGQ</sequence>
<dbReference type="HOGENOM" id="CLU_2664137_0_0_0"/>
<reference evidence="2 3" key="1">
    <citation type="submission" date="2012-02" db="EMBL/GenBank/DDBJ databases">
        <title>Complete genome sequence of Caldilinea aerophila DSM 14535 (= NBRC 102666).</title>
        <authorList>
            <person name="Oguchi A."/>
            <person name="Hosoyama A."/>
            <person name="Sekine M."/>
            <person name="Fukai R."/>
            <person name="Kato Y."/>
            <person name="Nakamura S."/>
            <person name="Hanada S."/>
            <person name="Yamazaki S."/>
            <person name="Fujita N."/>
        </authorList>
    </citation>
    <scope>NUCLEOTIDE SEQUENCE [LARGE SCALE GENOMIC DNA]</scope>
    <source>
        <strain evidence="3">DSM 14535 / JCM 11387 / NBRC 104270 / STL-6-O1</strain>
    </source>
</reference>
<evidence type="ECO:0000313" key="3">
    <source>
        <dbReference type="Proteomes" id="UP000007880"/>
    </source>
</evidence>
<gene>
    <name evidence="2" type="ordered locus">CLDAP_23220</name>
</gene>
<dbReference type="EMBL" id="AP012337">
    <property type="protein sequence ID" value="BAM00362.1"/>
    <property type="molecule type" value="Genomic_DNA"/>
</dbReference>
<name>I0I524_CALAS</name>
<dbReference type="KEGG" id="cap:CLDAP_23220"/>
<evidence type="ECO:0000313" key="2">
    <source>
        <dbReference type="EMBL" id="BAM00362.1"/>
    </source>
</evidence>
<keyword evidence="1" id="KW-0812">Transmembrane</keyword>
<accession>I0I524</accession>
<dbReference type="STRING" id="926550.CLDAP_23220"/>
<evidence type="ECO:0000256" key="1">
    <source>
        <dbReference type="SAM" id="Phobius"/>
    </source>
</evidence>
<keyword evidence="1" id="KW-0472">Membrane</keyword>
<feature type="transmembrane region" description="Helical" evidence="1">
    <location>
        <begin position="12"/>
        <end position="36"/>
    </location>
</feature>
<dbReference type="OrthoDB" id="9994930at2"/>
<organism evidence="2 3">
    <name type="scientific">Caldilinea aerophila (strain DSM 14535 / JCM 11387 / NBRC 104270 / STL-6-O1)</name>
    <dbReference type="NCBI Taxonomy" id="926550"/>
    <lineage>
        <taxon>Bacteria</taxon>
        <taxon>Bacillati</taxon>
        <taxon>Chloroflexota</taxon>
        <taxon>Caldilineae</taxon>
        <taxon>Caldilineales</taxon>
        <taxon>Caldilineaceae</taxon>
        <taxon>Caldilinea</taxon>
    </lineage>
</organism>
<protein>
    <submittedName>
        <fullName evidence="2">Uncharacterized protein</fullName>
    </submittedName>
</protein>
<proteinExistence type="predicted"/>